<dbReference type="GO" id="GO:0005759">
    <property type="term" value="C:mitochondrial matrix"/>
    <property type="evidence" value="ECO:0007669"/>
    <property type="project" value="TreeGrafter"/>
</dbReference>
<organism evidence="7 8">
    <name type="scientific">Malassezia japonica</name>
    <dbReference type="NCBI Taxonomy" id="223818"/>
    <lineage>
        <taxon>Eukaryota</taxon>
        <taxon>Fungi</taxon>
        <taxon>Dikarya</taxon>
        <taxon>Basidiomycota</taxon>
        <taxon>Ustilaginomycotina</taxon>
        <taxon>Malasseziomycetes</taxon>
        <taxon>Malasseziales</taxon>
        <taxon>Malasseziaceae</taxon>
        <taxon>Malassezia</taxon>
    </lineage>
</organism>
<keyword evidence="8" id="KW-1185">Reference proteome</keyword>
<dbReference type="AlphaFoldDB" id="A0AAF0F116"/>
<dbReference type="SUPFAM" id="SSF53383">
    <property type="entry name" value="PLP-dependent transferases"/>
    <property type="match status" value="1"/>
</dbReference>
<gene>
    <name evidence="7" type="primary">ARG8_2</name>
    <name evidence="7" type="ORF">MJAP1_003799</name>
</gene>
<dbReference type="GO" id="GO:0030170">
    <property type="term" value="F:pyridoxal phosphate binding"/>
    <property type="evidence" value="ECO:0007669"/>
    <property type="project" value="InterPro"/>
</dbReference>
<dbReference type="InterPro" id="IPR015422">
    <property type="entry name" value="PyrdxlP-dep_Trfase_small"/>
</dbReference>
<dbReference type="InterPro" id="IPR049704">
    <property type="entry name" value="Aminotrans_3_PPA_site"/>
</dbReference>
<dbReference type="Pfam" id="PF00202">
    <property type="entry name" value="Aminotran_3"/>
    <property type="match status" value="1"/>
</dbReference>
<dbReference type="InterPro" id="IPR050103">
    <property type="entry name" value="Class-III_PLP-dep_AT"/>
</dbReference>
<evidence type="ECO:0000256" key="1">
    <source>
        <dbReference type="ARBA" id="ARBA00001933"/>
    </source>
</evidence>
<dbReference type="PANTHER" id="PTHR11986:SF79">
    <property type="entry name" value="ACETYLORNITHINE AMINOTRANSFERASE, MITOCHONDRIAL"/>
    <property type="match status" value="1"/>
</dbReference>
<dbReference type="Gene3D" id="3.40.640.10">
    <property type="entry name" value="Type I PLP-dependent aspartate aminotransferase-like (Major domain)"/>
    <property type="match status" value="1"/>
</dbReference>
<evidence type="ECO:0000256" key="5">
    <source>
        <dbReference type="ARBA" id="ARBA00022898"/>
    </source>
</evidence>
<comment type="similarity">
    <text evidence="2 6">Belongs to the class-III pyridoxal-phosphate-dependent aminotransferase family.</text>
</comment>
<evidence type="ECO:0000313" key="8">
    <source>
        <dbReference type="Proteomes" id="UP001217754"/>
    </source>
</evidence>
<proteinExistence type="inferred from homology"/>
<evidence type="ECO:0000256" key="4">
    <source>
        <dbReference type="ARBA" id="ARBA00022679"/>
    </source>
</evidence>
<dbReference type="RefSeq" id="XP_060123707.1">
    <property type="nucleotide sequence ID" value="XM_060267724.1"/>
</dbReference>
<dbReference type="Gene3D" id="3.90.1150.10">
    <property type="entry name" value="Aspartate Aminotransferase, domain 1"/>
    <property type="match status" value="1"/>
</dbReference>
<dbReference type="PANTHER" id="PTHR11986">
    <property type="entry name" value="AMINOTRANSFERASE CLASS III"/>
    <property type="match status" value="1"/>
</dbReference>
<accession>A0AAF0F116</accession>
<dbReference type="InterPro" id="IPR015421">
    <property type="entry name" value="PyrdxlP-dep_Trfase_major"/>
</dbReference>
<comment type="cofactor">
    <cofactor evidence="1">
        <name>pyridoxal 5'-phosphate</name>
        <dbReference type="ChEBI" id="CHEBI:597326"/>
    </cofactor>
</comment>
<evidence type="ECO:0000313" key="7">
    <source>
        <dbReference type="EMBL" id="WFD40810.1"/>
    </source>
</evidence>
<keyword evidence="5 6" id="KW-0663">Pyridoxal phosphate</keyword>
<protein>
    <submittedName>
        <fullName evidence="7">Acetylornithine transaminase</fullName>
        <ecNumber evidence="7">2.6.1.11</ecNumber>
    </submittedName>
</protein>
<reference evidence="7" key="1">
    <citation type="submission" date="2023-03" db="EMBL/GenBank/DDBJ databases">
        <title>Mating type loci evolution in Malassezia.</title>
        <authorList>
            <person name="Coelho M.A."/>
        </authorList>
    </citation>
    <scope>NUCLEOTIDE SEQUENCE</scope>
    <source>
        <strain evidence="7">CBS 9431</strain>
    </source>
</reference>
<dbReference type="GO" id="GO:0003992">
    <property type="term" value="F:N2-acetyl-L-ornithine:2-oxoglutarate 5-aminotransferase activity"/>
    <property type="evidence" value="ECO:0007669"/>
    <property type="project" value="UniProtKB-EC"/>
</dbReference>
<dbReference type="InterPro" id="IPR005814">
    <property type="entry name" value="Aminotrans_3"/>
</dbReference>
<evidence type="ECO:0000256" key="2">
    <source>
        <dbReference type="ARBA" id="ARBA00008954"/>
    </source>
</evidence>
<name>A0AAF0F116_9BASI</name>
<dbReference type="Proteomes" id="UP001217754">
    <property type="component" value="Chromosome 8"/>
</dbReference>
<dbReference type="EMBL" id="CP119965">
    <property type="protein sequence ID" value="WFD40810.1"/>
    <property type="molecule type" value="Genomic_DNA"/>
</dbReference>
<dbReference type="EC" id="2.6.1.11" evidence="7"/>
<keyword evidence="4 7" id="KW-0808">Transferase</keyword>
<dbReference type="FunFam" id="3.40.640.10:FF:000004">
    <property type="entry name" value="Acetylornithine aminotransferase"/>
    <property type="match status" value="1"/>
</dbReference>
<keyword evidence="3 7" id="KW-0032">Aminotransferase</keyword>
<dbReference type="GeneID" id="85227450"/>
<dbReference type="GO" id="GO:0042802">
    <property type="term" value="F:identical protein binding"/>
    <property type="evidence" value="ECO:0007669"/>
    <property type="project" value="TreeGrafter"/>
</dbReference>
<dbReference type="CDD" id="cd00610">
    <property type="entry name" value="OAT_like"/>
    <property type="match status" value="1"/>
</dbReference>
<evidence type="ECO:0000256" key="3">
    <source>
        <dbReference type="ARBA" id="ARBA00022576"/>
    </source>
</evidence>
<dbReference type="PROSITE" id="PS00600">
    <property type="entry name" value="AA_TRANSFER_CLASS_3"/>
    <property type="match status" value="1"/>
</dbReference>
<sequence length="489" mass="52438">MWATWQGACRARARIPTQGLRVLRAYSTAQQEASPCTEYVTPTHPDLVHPPPDSNVAHQLQRFGQTTLGTYARPQVIFSSGKGLNLYAEVPTEPGAPTATRTYLDFSAGIAVNSLGHGDEQIAKIAGEQAGLLVHSSNLYYNNWSGEMVSRLVAMTREHGGLGVRKGMPLPPNGEDLKAFISNSGTEANEAALKFARKAAMNKVGAANQKTGLVCFQHAFHGRTMGALSVTPNPKYQAPFEPLVGNTRVGTLNATENLDALIDESVAGVIVEPIQGEGGVLPADLSFLQALRRRCDQVGALLIYDEIQCGLFRTGKMWCHSEMPLDAHPDIVTMAKPLANGFPIGAVLMRPEVARAITVGDHGTTFGGGPLACRIAHHVLGRLAEPTLIRNVEARSAQLISRLTRVRDLFDDLVQEGGPRGQGLLVGLPLKQAEHAGKVVALARERGVLILSAGSDTLRFVPSLTASAEEVDKAMDVLESSLYVLREQA</sequence>
<dbReference type="InterPro" id="IPR015424">
    <property type="entry name" value="PyrdxlP-dep_Trfase"/>
</dbReference>
<evidence type="ECO:0000256" key="6">
    <source>
        <dbReference type="RuleBase" id="RU003560"/>
    </source>
</evidence>